<dbReference type="Gene3D" id="3.40.50.1010">
    <property type="entry name" value="5'-nuclease"/>
    <property type="match status" value="1"/>
</dbReference>
<dbReference type="CDD" id="cd11297">
    <property type="entry name" value="PIN_LabA-like_N_1"/>
    <property type="match status" value="1"/>
</dbReference>
<dbReference type="AlphaFoldDB" id="A0A2N3IYC5"/>
<dbReference type="GO" id="GO:0004540">
    <property type="term" value="F:RNA nuclease activity"/>
    <property type="evidence" value="ECO:0007669"/>
    <property type="project" value="InterPro"/>
</dbReference>
<dbReference type="CDD" id="cd10146">
    <property type="entry name" value="LabA_like_C"/>
    <property type="match status" value="1"/>
</dbReference>
<dbReference type="EMBL" id="NQMM01000031">
    <property type="protein sequence ID" value="PKQ77803.1"/>
    <property type="molecule type" value="Genomic_DNA"/>
</dbReference>
<dbReference type="InterPro" id="IPR021139">
    <property type="entry name" value="NYN"/>
</dbReference>
<proteinExistence type="predicted"/>
<evidence type="ECO:0000313" key="2">
    <source>
        <dbReference type="EMBL" id="PKQ77803.1"/>
    </source>
</evidence>
<name>A0A2N3IYC5_AERSO</name>
<dbReference type="Gene3D" id="3.30.420.610">
    <property type="entry name" value="LOTUS domain-like"/>
    <property type="match status" value="1"/>
</dbReference>
<feature type="domain" description="HTH OST-type" evidence="1">
    <location>
        <begin position="162"/>
        <end position="235"/>
    </location>
</feature>
<dbReference type="Proteomes" id="UP000233467">
    <property type="component" value="Unassembled WGS sequence"/>
</dbReference>
<evidence type="ECO:0000259" key="1">
    <source>
        <dbReference type="PROSITE" id="PS51644"/>
    </source>
</evidence>
<accession>A0A2N3IYC5</accession>
<protein>
    <recommendedName>
        <fullName evidence="1">HTH OST-type domain-containing protein</fullName>
    </recommendedName>
</protein>
<reference evidence="2 3" key="1">
    <citation type="journal article" date="2017" name="Front. Microbiol.">
        <title>Strong Genomic and Phenotypic Heterogeneity in the Aeromonas sobria Species Complex.</title>
        <authorList>
            <person name="Gauthier J."/>
            <person name="Vincent A.T."/>
            <person name="Charette S.J."/>
            <person name="Derome N."/>
        </authorList>
    </citation>
    <scope>NUCLEOTIDE SEQUENCE [LARGE SCALE GENOMIC DNA]</scope>
    <source>
        <strain evidence="2 3">TM18</strain>
    </source>
</reference>
<dbReference type="Pfam" id="PF12872">
    <property type="entry name" value="OST-HTH"/>
    <property type="match status" value="1"/>
</dbReference>
<organism evidence="2 3">
    <name type="scientific">Aeromonas sobria</name>
    <dbReference type="NCBI Taxonomy" id="646"/>
    <lineage>
        <taxon>Bacteria</taxon>
        <taxon>Pseudomonadati</taxon>
        <taxon>Pseudomonadota</taxon>
        <taxon>Gammaproteobacteria</taxon>
        <taxon>Aeromonadales</taxon>
        <taxon>Aeromonadaceae</taxon>
        <taxon>Aeromonas</taxon>
    </lineage>
</organism>
<keyword evidence="3" id="KW-1185">Reference proteome</keyword>
<dbReference type="PANTHER" id="PTHR35811">
    <property type="entry name" value="SLR1870 PROTEIN"/>
    <property type="match status" value="1"/>
</dbReference>
<dbReference type="PROSITE" id="PS51644">
    <property type="entry name" value="HTH_OST"/>
    <property type="match status" value="1"/>
</dbReference>
<evidence type="ECO:0000313" key="3">
    <source>
        <dbReference type="Proteomes" id="UP000233467"/>
    </source>
</evidence>
<dbReference type="PANTHER" id="PTHR35811:SF1">
    <property type="entry name" value="HTH OST-TYPE DOMAIN-CONTAINING PROTEIN"/>
    <property type="match status" value="1"/>
</dbReference>
<dbReference type="Pfam" id="PF01936">
    <property type="entry name" value="NYN"/>
    <property type="match status" value="1"/>
</dbReference>
<dbReference type="InterPro" id="IPR025605">
    <property type="entry name" value="OST-HTH/LOTUS_dom"/>
</dbReference>
<sequence>MKDKDTIALFIDADNAPARKIETVLSELALYGVVNIRKAYGNWKNANLKPWEDVLHEYAIQPVQQFDLAKGKNATDMALVIDVMDVLYTKDIDVICLVSSDCDFTPLVTRCLADGKLVVGFGERKASMPFVNSCSKFLYLDPPLQTVKDADPVAIHAKNLKGDTRLISLLRQAIDAVETGDDWASLGGVGSHISNHASFDPRNYGFRKLSDLFAAIDLFELKKNEKSGLMVRNLRTAPQIKRVAKL</sequence>
<gene>
    <name evidence="2" type="ORF">CJP16_11575</name>
</gene>
<dbReference type="RefSeq" id="WP_101324802.1">
    <property type="nucleotide sequence ID" value="NZ_NQML01000085.1"/>
</dbReference>
<dbReference type="InterPro" id="IPR041966">
    <property type="entry name" value="LOTUS-like"/>
</dbReference>
<comment type="caution">
    <text evidence="2">The sequence shown here is derived from an EMBL/GenBank/DDBJ whole genome shotgun (WGS) entry which is preliminary data.</text>
</comment>